<dbReference type="InterPro" id="IPR022932">
    <property type="entry name" value="YjcG"/>
</dbReference>
<dbReference type="HAMAP" id="MF_01444">
    <property type="entry name" value="2H_phosphoesterase_YjcG"/>
    <property type="match status" value="1"/>
</dbReference>
<comment type="similarity">
    <text evidence="2">Belongs to the 2H phosphoesterase superfamily. YjcG family.</text>
</comment>
<reference evidence="4 5" key="1">
    <citation type="submission" date="2016-10" db="EMBL/GenBank/DDBJ databases">
        <authorList>
            <person name="de Groot N.N."/>
        </authorList>
    </citation>
    <scope>NUCLEOTIDE SEQUENCE [LARGE SCALE GENOMIC DNA]</scope>
    <source>
        <strain evidence="4 5">DSM 44945</strain>
    </source>
</reference>
<evidence type="ECO:0000313" key="5">
    <source>
        <dbReference type="Proteomes" id="UP000198661"/>
    </source>
</evidence>
<dbReference type="NCBIfam" id="NF010223">
    <property type="entry name" value="PRK13679.1"/>
    <property type="match status" value="1"/>
</dbReference>
<keyword evidence="4" id="KW-0436">Ligase</keyword>
<sequence>MKYGIAIFPQKKVQDVANSFRKRYDPRYTLIQPHITLKEAFELEEEKLPEVVEHLERVAAETAPFTIHFHKVSTFHPITNVIYLALTDNEPVTRLHEKINSDPIYHKSRFDYTPHLTIGQELSDDELHDIYGSLRLKKFDLTSLVDRFHLLYQLENESWTVYQSFLLRGKTDPSLGERPCGEDGQHGDPGHHGEKGRGKKRRPRPATGRIRQGTAGSRIAGAG</sequence>
<dbReference type="PANTHER" id="PTHR40037:SF1">
    <property type="entry name" value="PHOSPHOESTERASE SAOUHSC_00951-RELATED"/>
    <property type="match status" value="1"/>
</dbReference>
<dbReference type="SUPFAM" id="SSF55144">
    <property type="entry name" value="LigT-like"/>
    <property type="match status" value="1"/>
</dbReference>
<feature type="active site" description="Proton donor" evidence="2">
    <location>
        <position position="34"/>
    </location>
</feature>
<dbReference type="PANTHER" id="PTHR40037">
    <property type="entry name" value="PHOSPHOESTERASE YJCG-RELATED"/>
    <property type="match status" value="1"/>
</dbReference>
<dbReference type="Gene3D" id="3.90.1140.10">
    <property type="entry name" value="Cyclic phosphodiesterase"/>
    <property type="match status" value="1"/>
</dbReference>
<accession>A0A1I2KH62</accession>
<dbReference type="InterPro" id="IPR050580">
    <property type="entry name" value="2H_phosphoesterase_YjcG-like"/>
</dbReference>
<proteinExistence type="inferred from homology"/>
<feature type="short sequence motif" description="HXTX 2" evidence="2">
    <location>
        <begin position="115"/>
        <end position="118"/>
    </location>
</feature>
<dbReference type="EC" id="3.1.-.-" evidence="2"/>
<feature type="active site" description="Proton acceptor" evidence="2">
    <location>
        <position position="115"/>
    </location>
</feature>
<dbReference type="GO" id="GO:0016788">
    <property type="term" value="F:hydrolase activity, acting on ester bonds"/>
    <property type="evidence" value="ECO:0007669"/>
    <property type="project" value="UniProtKB-UniRule"/>
</dbReference>
<dbReference type="Pfam" id="PF13563">
    <property type="entry name" value="2_5_RNA_ligase2"/>
    <property type="match status" value="1"/>
</dbReference>
<dbReference type="STRING" id="201973.SAMN04488025_10240"/>
<keyword evidence="1 2" id="KW-0378">Hydrolase</keyword>
<protein>
    <recommendedName>
        <fullName evidence="2">Putative phosphoesterase SAMN04488025_10240</fullName>
        <ecNumber evidence="2">3.1.-.-</ecNumber>
    </recommendedName>
</protein>
<dbReference type="Proteomes" id="UP000198661">
    <property type="component" value="Unassembled WGS sequence"/>
</dbReference>
<keyword evidence="5" id="KW-1185">Reference proteome</keyword>
<gene>
    <name evidence="4" type="ORF">SAMN04488025_10240</name>
</gene>
<dbReference type="OrthoDB" id="1524661at2"/>
<feature type="short sequence motif" description="HXTX 1" evidence="2">
    <location>
        <begin position="34"/>
        <end position="37"/>
    </location>
</feature>
<dbReference type="GO" id="GO:0016874">
    <property type="term" value="F:ligase activity"/>
    <property type="evidence" value="ECO:0007669"/>
    <property type="project" value="UniProtKB-KW"/>
</dbReference>
<evidence type="ECO:0000256" key="3">
    <source>
        <dbReference type="SAM" id="MobiDB-lite"/>
    </source>
</evidence>
<feature type="region of interest" description="Disordered" evidence="3">
    <location>
        <begin position="176"/>
        <end position="223"/>
    </location>
</feature>
<dbReference type="InterPro" id="IPR009097">
    <property type="entry name" value="Cyclic_Pdiesterase"/>
</dbReference>
<evidence type="ECO:0000256" key="1">
    <source>
        <dbReference type="ARBA" id="ARBA00022801"/>
    </source>
</evidence>
<organism evidence="4 5">
    <name type="scientific">Planifilum fulgidum</name>
    <dbReference type="NCBI Taxonomy" id="201973"/>
    <lineage>
        <taxon>Bacteria</taxon>
        <taxon>Bacillati</taxon>
        <taxon>Bacillota</taxon>
        <taxon>Bacilli</taxon>
        <taxon>Bacillales</taxon>
        <taxon>Thermoactinomycetaceae</taxon>
        <taxon>Planifilum</taxon>
    </lineage>
</organism>
<evidence type="ECO:0000256" key="2">
    <source>
        <dbReference type="HAMAP-Rule" id="MF_01444"/>
    </source>
</evidence>
<dbReference type="AlphaFoldDB" id="A0A1I2KH62"/>
<dbReference type="EMBL" id="FOOK01000002">
    <property type="protein sequence ID" value="SFF66362.1"/>
    <property type="molecule type" value="Genomic_DNA"/>
</dbReference>
<name>A0A1I2KH62_9BACL</name>
<evidence type="ECO:0000313" key="4">
    <source>
        <dbReference type="EMBL" id="SFF66362.1"/>
    </source>
</evidence>
<feature type="compositionally biased region" description="Basic and acidic residues" evidence="3">
    <location>
        <begin position="179"/>
        <end position="196"/>
    </location>
</feature>